<evidence type="ECO:0000313" key="3">
    <source>
        <dbReference type="EMBL" id="CAF3316223.1"/>
    </source>
</evidence>
<dbReference type="Proteomes" id="UP000663872">
    <property type="component" value="Unassembled WGS sequence"/>
</dbReference>
<reference evidence="3" key="1">
    <citation type="submission" date="2021-02" db="EMBL/GenBank/DDBJ databases">
        <authorList>
            <person name="Nowell W R."/>
        </authorList>
    </citation>
    <scope>NUCLEOTIDE SEQUENCE</scope>
</reference>
<feature type="transmembrane region" description="Helical" evidence="2">
    <location>
        <begin position="63"/>
        <end position="89"/>
    </location>
</feature>
<keyword evidence="2" id="KW-0812">Transmembrane</keyword>
<keyword evidence="2" id="KW-1133">Transmembrane helix</keyword>
<organism evidence="3 4">
    <name type="scientific">Rotaria socialis</name>
    <dbReference type="NCBI Taxonomy" id="392032"/>
    <lineage>
        <taxon>Eukaryota</taxon>
        <taxon>Metazoa</taxon>
        <taxon>Spiralia</taxon>
        <taxon>Gnathifera</taxon>
        <taxon>Rotifera</taxon>
        <taxon>Eurotatoria</taxon>
        <taxon>Bdelloidea</taxon>
        <taxon>Philodinida</taxon>
        <taxon>Philodinidae</taxon>
        <taxon>Rotaria</taxon>
    </lineage>
</organism>
<evidence type="ECO:0000313" key="4">
    <source>
        <dbReference type="Proteomes" id="UP000663872"/>
    </source>
</evidence>
<keyword evidence="2" id="KW-0472">Membrane</keyword>
<name>A0A817TH05_9BILA</name>
<protein>
    <submittedName>
        <fullName evidence="3">Uncharacterized protein</fullName>
    </submittedName>
</protein>
<dbReference type="EMBL" id="CAJNYT010000050">
    <property type="protein sequence ID" value="CAF3316223.1"/>
    <property type="molecule type" value="Genomic_DNA"/>
</dbReference>
<evidence type="ECO:0000256" key="1">
    <source>
        <dbReference type="SAM" id="MobiDB-lite"/>
    </source>
</evidence>
<gene>
    <name evidence="3" type="ORF">GRG538_LOCUS1969</name>
</gene>
<accession>A0A817TH05</accession>
<evidence type="ECO:0000256" key="2">
    <source>
        <dbReference type="SAM" id="Phobius"/>
    </source>
</evidence>
<proteinExistence type="predicted"/>
<sequence>MPNSTQAVYPYTSRRCQFIQQDTNNVFNQASVREVQFDVNELPDMSSGSGGVSSPASRVISKAALIALITIVSVAAIAAVAIPLLIAFLKSEITTTTTTTTSTTATTTTTTTTSTTTSTTSTTTTTTTTSTTTTTTTATTTTTTTSNAIVYSQSFSSGTTPSSQCTAWTTFRALLVGTSYTSLTISGSNDPTGITLTNAVYVNAIAQALRTYSTYGPVSSNSYSWQVGGCGSGPELTATGCICCCNTGYTVRPCIGNSNWGGVNSNACSAGSQTLTVTIM</sequence>
<comment type="caution">
    <text evidence="3">The sequence shown here is derived from an EMBL/GenBank/DDBJ whole genome shotgun (WGS) entry which is preliminary data.</text>
</comment>
<feature type="region of interest" description="Disordered" evidence="1">
    <location>
        <begin position="100"/>
        <end position="133"/>
    </location>
</feature>
<dbReference type="AlphaFoldDB" id="A0A817TH05"/>